<sequence>MHYKDGPRPRLFAHRGASAAAPENTLPAFAAALAAGADRLELDVHLTADEEVIVLHDEDVSRTTDGAGPASKRRFAEIRELDAGYTFTDPDGAHPFRGRGIRIPTLAEVLTSLPGVPLNIELKVDDAALVTAVKWVLDRHDGRERVLLTAETGSLMEKIRQRIPAVLTGMSLPESLEFLCNGGNPGYVARGFALQVPTSLSGIPIVTPYFVEVAHACGLEVHAWVINDEAEMRALVAMGVDGIMTDYPELGARVLGRVGG</sequence>
<dbReference type="Proteomes" id="UP001221411">
    <property type="component" value="Unassembled WGS sequence"/>
</dbReference>
<dbReference type="InterPro" id="IPR030395">
    <property type="entry name" value="GP_PDE_dom"/>
</dbReference>
<dbReference type="Pfam" id="PF03009">
    <property type="entry name" value="GDPD"/>
    <property type="match status" value="1"/>
</dbReference>
<evidence type="ECO:0000313" key="2">
    <source>
        <dbReference type="EMBL" id="MDC0742151.1"/>
    </source>
</evidence>
<name>A0ABT5EN53_9BACT</name>
<evidence type="ECO:0000259" key="1">
    <source>
        <dbReference type="PROSITE" id="PS51704"/>
    </source>
</evidence>
<dbReference type="InterPro" id="IPR017946">
    <property type="entry name" value="PLC-like_Pdiesterase_TIM-brl"/>
</dbReference>
<proteinExistence type="predicted"/>
<gene>
    <name evidence="2" type="ORF">POL67_12390</name>
</gene>
<dbReference type="EMBL" id="JAQNDO010000001">
    <property type="protein sequence ID" value="MDC0742151.1"/>
    <property type="molecule type" value="Genomic_DNA"/>
</dbReference>
<protein>
    <submittedName>
        <fullName evidence="2">Glycerophosphodiester phosphodiesterase</fullName>
    </submittedName>
</protein>
<dbReference type="PROSITE" id="PS51704">
    <property type="entry name" value="GP_PDE"/>
    <property type="match status" value="1"/>
</dbReference>
<dbReference type="CDD" id="cd08561">
    <property type="entry name" value="GDPD_cytoplasmic_ScUgpQ2_like"/>
    <property type="match status" value="1"/>
</dbReference>
<accession>A0ABT5EN53</accession>
<comment type="caution">
    <text evidence="2">The sequence shown here is derived from an EMBL/GenBank/DDBJ whole genome shotgun (WGS) entry which is preliminary data.</text>
</comment>
<dbReference type="RefSeq" id="WP_271917487.1">
    <property type="nucleotide sequence ID" value="NZ_JAQNDO010000001.1"/>
</dbReference>
<keyword evidence="3" id="KW-1185">Reference proteome</keyword>
<feature type="domain" description="GP-PDE" evidence="1">
    <location>
        <begin position="9"/>
        <end position="255"/>
    </location>
</feature>
<evidence type="ECO:0000313" key="3">
    <source>
        <dbReference type="Proteomes" id="UP001221411"/>
    </source>
</evidence>
<dbReference type="PANTHER" id="PTHR46211">
    <property type="entry name" value="GLYCEROPHOSPHORYL DIESTER PHOSPHODIESTERASE"/>
    <property type="match status" value="1"/>
</dbReference>
<dbReference type="Gene3D" id="3.20.20.190">
    <property type="entry name" value="Phosphatidylinositol (PI) phosphodiesterase"/>
    <property type="match status" value="1"/>
</dbReference>
<dbReference type="SUPFAM" id="SSF51695">
    <property type="entry name" value="PLC-like phosphodiesterases"/>
    <property type="match status" value="1"/>
</dbReference>
<organism evidence="2 3">
    <name type="scientific">Polyangium mundeleinium</name>
    <dbReference type="NCBI Taxonomy" id="2995306"/>
    <lineage>
        <taxon>Bacteria</taxon>
        <taxon>Pseudomonadati</taxon>
        <taxon>Myxococcota</taxon>
        <taxon>Polyangia</taxon>
        <taxon>Polyangiales</taxon>
        <taxon>Polyangiaceae</taxon>
        <taxon>Polyangium</taxon>
    </lineage>
</organism>
<reference evidence="2 3" key="1">
    <citation type="submission" date="2022-11" db="EMBL/GenBank/DDBJ databases">
        <title>Minimal conservation of predation-associated metabolite biosynthetic gene clusters underscores biosynthetic potential of Myxococcota including descriptions for ten novel species: Archangium lansinium sp. nov., Myxococcus landrumus sp. nov., Nannocystis bai.</title>
        <authorList>
            <person name="Ahearne A."/>
            <person name="Stevens C."/>
            <person name="Dowd S."/>
        </authorList>
    </citation>
    <scope>NUCLEOTIDE SEQUENCE [LARGE SCALE GENOMIC DNA]</scope>
    <source>
        <strain evidence="2 3">RJM3</strain>
    </source>
</reference>
<dbReference type="PANTHER" id="PTHR46211:SF14">
    <property type="entry name" value="GLYCEROPHOSPHODIESTER PHOSPHODIESTERASE"/>
    <property type="match status" value="1"/>
</dbReference>